<feature type="coiled-coil region" evidence="1">
    <location>
        <begin position="61"/>
        <end position="88"/>
    </location>
</feature>
<protein>
    <submittedName>
        <fullName evidence="2">Uncharacterized protein</fullName>
    </submittedName>
</protein>
<accession>A0AAD1SRR0</accession>
<evidence type="ECO:0000313" key="2">
    <source>
        <dbReference type="EMBL" id="CAH2305865.1"/>
    </source>
</evidence>
<reference evidence="2" key="1">
    <citation type="submission" date="2022-03" db="EMBL/GenBank/DDBJ databases">
        <authorList>
            <person name="Alioto T."/>
            <person name="Alioto T."/>
            <person name="Gomez Garrido J."/>
        </authorList>
    </citation>
    <scope>NUCLEOTIDE SEQUENCE</scope>
</reference>
<evidence type="ECO:0000313" key="3">
    <source>
        <dbReference type="Proteomes" id="UP001295444"/>
    </source>
</evidence>
<proteinExistence type="predicted"/>
<name>A0AAD1SRR0_PELCU</name>
<evidence type="ECO:0000256" key="1">
    <source>
        <dbReference type="SAM" id="Coils"/>
    </source>
</evidence>
<gene>
    <name evidence="2" type="ORF">PECUL_23A012251</name>
</gene>
<sequence length="96" mass="10840">MRAIPETCLDLTPASKADIQNMPAEMKAFFAADIALVREDMGVMTAWLRMLEEAGDSTRGKQDLKVEVDKLKQDNLTMESRLAVLEDSKQQRNLRV</sequence>
<keyword evidence="3" id="KW-1185">Reference proteome</keyword>
<organism evidence="2 3">
    <name type="scientific">Pelobates cultripes</name>
    <name type="common">Western spadefoot toad</name>
    <dbReference type="NCBI Taxonomy" id="61616"/>
    <lineage>
        <taxon>Eukaryota</taxon>
        <taxon>Metazoa</taxon>
        <taxon>Chordata</taxon>
        <taxon>Craniata</taxon>
        <taxon>Vertebrata</taxon>
        <taxon>Euteleostomi</taxon>
        <taxon>Amphibia</taxon>
        <taxon>Batrachia</taxon>
        <taxon>Anura</taxon>
        <taxon>Pelobatoidea</taxon>
        <taxon>Pelobatidae</taxon>
        <taxon>Pelobates</taxon>
    </lineage>
</organism>
<dbReference type="AlphaFoldDB" id="A0AAD1SRR0"/>
<dbReference type="EMBL" id="OW240918">
    <property type="protein sequence ID" value="CAH2305865.1"/>
    <property type="molecule type" value="Genomic_DNA"/>
</dbReference>
<keyword evidence="1" id="KW-0175">Coiled coil</keyword>
<dbReference type="Proteomes" id="UP001295444">
    <property type="component" value="Chromosome 07"/>
</dbReference>